<dbReference type="PANTHER" id="PTHR38643:SF1">
    <property type="entry name" value="PURINE NUCLEOSIDE PERMEASE C285.05-RELATED"/>
    <property type="match status" value="1"/>
</dbReference>
<reference evidence="2" key="1">
    <citation type="submission" date="2016-04" db="EMBL/GenBank/DDBJ databases">
        <authorList>
            <person name="Nguyen H.D."/>
            <person name="Samba Siva P."/>
            <person name="Cullis J."/>
            <person name="Levesque C.A."/>
            <person name="Hambleton S."/>
        </authorList>
    </citation>
    <scope>NUCLEOTIDE SEQUENCE</scope>
    <source>
        <strain evidence="2">DAOMC 236426</strain>
    </source>
</reference>
<dbReference type="AlphaFoldDB" id="A0A8X7MTT9"/>
<evidence type="ECO:0000313" key="2">
    <source>
        <dbReference type="EMBL" id="KAE8247580.1"/>
    </source>
</evidence>
<feature type="signal peptide" evidence="1">
    <location>
        <begin position="1"/>
        <end position="27"/>
    </location>
</feature>
<dbReference type="PANTHER" id="PTHR38643">
    <property type="entry name" value="PURINE NUCLEOSIDE PERMEASE C285.05-RELATED"/>
    <property type="match status" value="1"/>
</dbReference>
<keyword evidence="1" id="KW-0732">Signal</keyword>
<reference evidence="2" key="2">
    <citation type="journal article" date="2019" name="IMA Fungus">
        <title>Genome sequencing and comparison of five Tilletia species to identify candidate genes for the detection of regulated species infecting wheat.</title>
        <authorList>
            <person name="Nguyen H.D.T."/>
            <person name="Sultana T."/>
            <person name="Kesanakurti P."/>
            <person name="Hambleton S."/>
        </authorList>
    </citation>
    <scope>NUCLEOTIDE SEQUENCE</scope>
    <source>
        <strain evidence="2">DAOMC 236426</strain>
    </source>
</reference>
<keyword evidence="3" id="KW-1185">Reference proteome</keyword>
<organism evidence="2 3">
    <name type="scientific">Tilletia controversa</name>
    <name type="common">dwarf bunt fungus</name>
    <dbReference type="NCBI Taxonomy" id="13291"/>
    <lineage>
        <taxon>Eukaryota</taxon>
        <taxon>Fungi</taxon>
        <taxon>Dikarya</taxon>
        <taxon>Basidiomycota</taxon>
        <taxon>Ustilaginomycotina</taxon>
        <taxon>Exobasidiomycetes</taxon>
        <taxon>Tilletiales</taxon>
        <taxon>Tilletiaceae</taxon>
        <taxon>Tilletia</taxon>
    </lineage>
</organism>
<dbReference type="InterPro" id="IPR009486">
    <property type="entry name" value="Pur_nuclsid_perm"/>
</dbReference>
<evidence type="ECO:0000256" key="1">
    <source>
        <dbReference type="SAM" id="SignalP"/>
    </source>
</evidence>
<evidence type="ECO:0008006" key="4">
    <source>
        <dbReference type="Google" id="ProtNLM"/>
    </source>
</evidence>
<dbReference type="EMBL" id="LWDE02000452">
    <property type="protein sequence ID" value="KAE8247580.1"/>
    <property type="molecule type" value="Genomic_DNA"/>
</dbReference>
<name>A0A8X7MTT9_9BASI</name>
<dbReference type="Proteomes" id="UP000077684">
    <property type="component" value="Unassembled WGS sequence"/>
</dbReference>
<gene>
    <name evidence="2" type="ORF">A4X06_0g4348</name>
</gene>
<sequence>MANMRLLFVSLCAWLLLLLSLSPASHADARAPRAYNPGSPQGQPPRTVTAEYMASTYPLSRAGISTENGRQGSFTDVLLTPRTFLDSVLAVRPKILIVNMFALEASVWLEQFSPSLYSRNITVPGLSPVFPQVHCTAKADVCQVTTGEGQINAAATMSALFLSSKFDLRKTYFFIAGVGGISPERGTLGSAAFARYAIQVAQQYALDRNDAPPEWNYTYWNYNTKQPDEYPLLTYGTEVFKLNTALVERAYNVSKTQAERKLNDSAEAQAYRSRYPNAPANEGPKVILGDVTTSDLYFTGRTLSMQFENVVTTLTNGSATYTTTAQEDNATLEALVRAQRAGKADYSRAIVLRTGSDFERAPPGLSEYDAFGFAQGGFGPASANTYIASLPVVEDILQNWNTVYRRGIPPPTQGFYGDIWQTLRLQSGQAPPL</sequence>
<dbReference type="Pfam" id="PF06516">
    <property type="entry name" value="NUP"/>
    <property type="match status" value="1"/>
</dbReference>
<dbReference type="GO" id="GO:0055085">
    <property type="term" value="P:transmembrane transport"/>
    <property type="evidence" value="ECO:0007669"/>
    <property type="project" value="InterPro"/>
</dbReference>
<comment type="caution">
    <text evidence="2">The sequence shown here is derived from an EMBL/GenBank/DDBJ whole genome shotgun (WGS) entry which is preliminary data.</text>
</comment>
<protein>
    <recommendedName>
        <fullName evidence="4">Purine nucleoside permease</fullName>
    </recommendedName>
</protein>
<dbReference type="GO" id="GO:0005783">
    <property type="term" value="C:endoplasmic reticulum"/>
    <property type="evidence" value="ECO:0007669"/>
    <property type="project" value="TreeGrafter"/>
</dbReference>
<evidence type="ECO:0000313" key="3">
    <source>
        <dbReference type="Proteomes" id="UP000077684"/>
    </source>
</evidence>
<accession>A0A8X7MTT9</accession>
<feature type="chain" id="PRO_5036459704" description="Purine nucleoside permease" evidence="1">
    <location>
        <begin position="28"/>
        <end position="433"/>
    </location>
</feature>
<proteinExistence type="predicted"/>